<protein>
    <recommendedName>
        <fullName evidence="4">Transposase IS4-like domain-containing protein</fullName>
    </recommendedName>
</protein>
<keyword evidence="3" id="KW-1185">Reference proteome</keyword>
<keyword evidence="1" id="KW-0472">Membrane</keyword>
<evidence type="ECO:0000256" key="1">
    <source>
        <dbReference type="SAM" id="Phobius"/>
    </source>
</evidence>
<name>A0A3S0PUH1_9FLAO</name>
<dbReference type="RefSeq" id="WP_126461608.1">
    <property type="nucleotide sequence ID" value="NZ_RYDJ01000017.1"/>
</dbReference>
<proteinExistence type="predicted"/>
<evidence type="ECO:0008006" key="4">
    <source>
        <dbReference type="Google" id="ProtNLM"/>
    </source>
</evidence>
<accession>A0A3S0PUH1</accession>
<reference evidence="2 3" key="1">
    <citation type="submission" date="2018-12" db="EMBL/GenBank/DDBJ databases">
        <title>Flavobacterium sp. nov., isolated from glacier ice.</title>
        <authorList>
            <person name="Liu Q."/>
            <person name="Xin Y.-H."/>
        </authorList>
    </citation>
    <scope>NUCLEOTIDE SEQUENCE [LARGE SCALE GENOMIC DNA]</scope>
    <source>
        <strain evidence="2 3">RB1N8</strain>
    </source>
</reference>
<evidence type="ECO:0000313" key="2">
    <source>
        <dbReference type="EMBL" id="RTZ02579.1"/>
    </source>
</evidence>
<comment type="caution">
    <text evidence="2">The sequence shown here is derived from an EMBL/GenBank/DDBJ whole genome shotgun (WGS) entry which is preliminary data.</text>
</comment>
<keyword evidence="1" id="KW-0812">Transmembrane</keyword>
<dbReference type="EMBL" id="RYDJ01000017">
    <property type="protein sequence ID" value="RTZ02579.1"/>
    <property type="molecule type" value="Genomic_DNA"/>
</dbReference>
<dbReference type="Proteomes" id="UP000280825">
    <property type="component" value="Unassembled WGS sequence"/>
</dbReference>
<gene>
    <name evidence="2" type="ORF">EKL98_12930</name>
</gene>
<organism evidence="2 3">
    <name type="scientific">Flavobacterium bomense</name>
    <dbReference type="NCBI Taxonomy" id="2497483"/>
    <lineage>
        <taxon>Bacteria</taxon>
        <taxon>Pseudomonadati</taxon>
        <taxon>Bacteroidota</taxon>
        <taxon>Flavobacteriia</taxon>
        <taxon>Flavobacteriales</taxon>
        <taxon>Flavobacteriaceae</taxon>
        <taxon>Flavobacterium</taxon>
    </lineage>
</organism>
<feature type="transmembrane region" description="Helical" evidence="1">
    <location>
        <begin position="62"/>
        <end position="79"/>
    </location>
</feature>
<keyword evidence="1" id="KW-1133">Transmembrane helix</keyword>
<sequence>MKFNKITATKNSSYRRMQRFMKEFYFRMKIVSSLIFILLSAKSDLVLVLDRTNWKFGTKNSNILMLGVSYKNVAFPLMFKMLDKRRNSDTLGRIDL</sequence>
<evidence type="ECO:0000313" key="3">
    <source>
        <dbReference type="Proteomes" id="UP000280825"/>
    </source>
</evidence>
<dbReference type="AlphaFoldDB" id="A0A3S0PUH1"/>